<keyword evidence="1" id="KW-0472">Membrane</keyword>
<dbReference type="EMBL" id="BSEH01000190">
    <property type="protein sequence ID" value="GLJ57774.1"/>
    <property type="molecule type" value="Genomic_DNA"/>
</dbReference>
<dbReference type="AlphaFoldDB" id="A0AAD3NRA9"/>
<gene>
    <name evidence="2" type="ORF">SUGI_1372980</name>
    <name evidence="3" type="ORF">SUGI_1447100</name>
</gene>
<accession>A0AAD3NRA9</accession>
<proteinExistence type="predicted"/>
<name>A0AAD3NRA9_CRYJA</name>
<evidence type="ECO:0000313" key="3">
    <source>
        <dbReference type="EMBL" id="GLJ58414.1"/>
    </source>
</evidence>
<keyword evidence="4" id="KW-1185">Reference proteome</keyword>
<dbReference type="Proteomes" id="UP001234787">
    <property type="component" value="Unassembled WGS sequence"/>
</dbReference>
<evidence type="ECO:0000313" key="2">
    <source>
        <dbReference type="EMBL" id="GLJ57774.1"/>
    </source>
</evidence>
<feature type="transmembrane region" description="Helical" evidence="1">
    <location>
        <begin position="51"/>
        <end position="74"/>
    </location>
</feature>
<evidence type="ECO:0000313" key="4">
    <source>
        <dbReference type="Proteomes" id="UP001234787"/>
    </source>
</evidence>
<dbReference type="EMBL" id="BSEH01000374">
    <property type="protein sequence ID" value="GLJ58414.1"/>
    <property type="molecule type" value="Genomic_DNA"/>
</dbReference>
<sequence>MSERGSSSRWLGLDLERHNRDEQELNPEGVLSVVVAIQVMLVPHLELDQELLLLGMELLHLGMLIGMLTFVLLAMDLDHEDLNQDHDHPKEQLHHDYDHKDLTKQALHMGHPKLRHDHDQNLMLLLDLLG</sequence>
<protein>
    <submittedName>
        <fullName evidence="3">Uncharacterized protein</fullName>
    </submittedName>
</protein>
<organism evidence="3 4">
    <name type="scientific">Cryptomeria japonica</name>
    <name type="common">Japanese cedar</name>
    <name type="synonym">Cupressus japonica</name>
    <dbReference type="NCBI Taxonomy" id="3369"/>
    <lineage>
        <taxon>Eukaryota</taxon>
        <taxon>Viridiplantae</taxon>
        <taxon>Streptophyta</taxon>
        <taxon>Embryophyta</taxon>
        <taxon>Tracheophyta</taxon>
        <taxon>Spermatophyta</taxon>
        <taxon>Pinopsida</taxon>
        <taxon>Pinidae</taxon>
        <taxon>Conifers II</taxon>
        <taxon>Cupressales</taxon>
        <taxon>Cupressaceae</taxon>
        <taxon>Cryptomeria</taxon>
    </lineage>
</organism>
<keyword evidence="1" id="KW-1133">Transmembrane helix</keyword>
<reference evidence="3" key="1">
    <citation type="submission" date="2022-12" db="EMBL/GenBank/DDBJ databases">
        <title>Chromosome-Level Genome Assembly of Japanese Cedar (Cryptomeriajaponica D. Don).</title>
        <authorList>
            <person name="Fujino T."/>
            <person name="Yamaguchi K."/>
            <person name="Yokoyama T."/>
            <person name="Hamanaka T."/>
            <person name="Harazono Y."/>
            <person name="Kamada H."/>
            <person name="Kobayashi W."/>
            <person name="Ujino-Ihara T."/>
            <person name="Uchiyama K."/>
            <person name="Matsumoto A."/>
            <person name="Izuno A."/>
            <person name="Tsumura Y."/>
            <person name="Toyoda A."/>
            <person name="Shigenobu S."/>
            <person name="Moriguchi Y."/>
            <person name="Ueno S."/>
            <person name="Kasahara M."/>
        </authorList>
    </citation>
    <scope>NUCLEOTIDE SEQUENCE</scope>
</reference>
<comment type="caution">
    <text evidence="3">The sequence shown here is derived from an EMBL/GenBank/DDBJ whole genome shotgun (WGS) entry which is preliminary data.</text>
</comment>
<evidence type="ECO:0000256" key="1">
    <source>
        <dbReference type="SAM" id="Phobius"/>
    </source>
</evidence>
<keyword evidence="1" id="KW-0812">Transmembrane</keyword>